<organism evidence="2 3">
    <name type="scientific">Microbacterium algeriense</name>
    <dbReference type="NCBI Taxonomy" id="2615184"/>
    <lineage>
        <taxon>Bacteria</taxon>
        <taxon>Bacillati</taxon>
        <taxon>Actinomycetota</taxon>
        <taxon>Actinomycetes</taxon>
        <taxon>Micrococcales</taxon>
        <taxon>Microbacteriaceae</taxon>
        <taxon>Microbacterium</taxon>
    </lineage>
</organism>
<evidence type="ECO:0000256" key="1">
    <source>
        <dbReference type="SAM" id="MobiDB-lite"/>
    </source>
</evidence>
<gene>
    <name evidence="2" type="ORF">F6A08_01990</name>
</gene>
<dbReference type="EMBL" id="WAAO01000001">
    <property type="protein sequence ID" value="KAB1867652.1"/>
    <property type="molecule type" value="Genomic_DNA"/>
</dbReference>
<proteinExistence type="predicted"/>
<dbReference type="Pfam" id="PF09957">
    <property type="entry name" value="VapB_antitoxin"/>
    <property type="match status" value="1"/>
</dbReference>
<reference evidence="3" key="1">
    <citation type="submission" date="2019-09" db="EMBL/GenBank/DDBJ databases">
        <title>Whole genome sequencing of Microbacterium maritypicum.</title>
        <authorList>
            <person name="Lenchi N."/>
        </authorList>
    </citation>
    <scope>NUCLEOTIDE SEQUENCE [LARGE SCALE GENOMIC DNA]</scope>
    <source>
        <strain evidence="3">G1</strain>
    </source>
</reference>
<protein>
    <submittedName>
        <fullName evidence="2">Type II toxin-antitoxin system VapB family antitoxin</fullName>
    </submittedName>
</protein>
<dbReference type="Proteomes" id="UP000478836">
    <property type="component" value="Unassembled WGS sequence"/>
</dbReference>
<dbReference type="GeneID" id="77475197"/>
<evidence type="ECO:0000313" key="3">
    <source>
        <dbReference type="Proteomes" id="UP000478836"/>
    </source>
</evidence>
<dbReference type="RefSeq" id="WP_151459077.1">
    <property type="nucleotide sequence ID" value="NZ_JAQEIV010000003.1"/>
</dbReference>
<feature type="compositionally biased region" description="Basic and acidic residues" evidence="1">
    <location>
        <begin position="59"/>
        <end position="72"/>
    </location>
</feature>
<keyword evidence="3" id="KW-1185">Reference proteome</keyword>
<name>A0ABQ6VC58_9MICO</name>
<evidence type="ECO:0000313" key="2">
    <source>
        <dbReference type="EMBL" id="KAB1867652.1"/>
    </source>
</evidence>
<feature type="region of interest" description="Disordered" evidence="1">
    <location>
        <begin position="52"/>
        <end position="72"/>
    </location>
</feature>
<comment type="caution">
    <text evidence="2">The sequence shown here is derived from an EMBL/GenBank/DDBJ whole genome shotgun (WGS) entry which is preliminary data.</text>
</comment>
<sequence>MARTNIDIDDDLVREVMRRYDLSSKKEAVDLALRRLVGVPLTQDFLRGLRGSGWSGDLDAMRDDPPAPWGRE</sequence>
<dbReference type="InterPro" id="IPR019239">
    <property type="entry name" value="VapB_antitoxin"/>
</dbReference>
<accession>A0ABQ6VC58</accession>